<feature type="transmembrane region" description="Helical" evidence="1">
    <location>
        <begin position="42"/>
        <end position="62"/>
    </location>
</feature>
<organism evidence="2 3">
    <name type="scientific">Candidatus Woesebacteria bacterium RIFCSPHIGHO2_01_FULL_38_9</name>
    <dbReference type="NCBI Taxonomy" id="1802492"/>
    <lineage>
        <taxon>Bacteria</taxon>
        <taxon>Candidatus Woeseibacteriota</taxon>
    </lineage>
</organism>
<dbReference type="EMBL" id="MGGE01000039">
    <property type="protein sequence ID" value="OGM20569.1"/>
    <property type="molecule type" value="Genomic_DNA"/>
</dbReference>
<protein>
    <submittedName>
        <fullName evidence="2">Uncharacterized protein</fullName>
    </submittedName>
</protein>
<keyword evidence="1" id="KW-0472">Membrane</keyword>
<sequence>MRNVRLRFLNSEWYRNPVSQLEWSLRVPRYVSGFISILFQKLILKSAIIFTLLWILISNLTLNLPARISLSLFVALFTSLIWEFLSVKRWYGLYILPKHLEVVKKIKDFRVKSESKNIYELVRGTEALVDEYTKGIERLVYIGLYTWLIEIIIRKLYPLISSGKNYRNLFIGFLNKNTEADMKLWQAANKKIVIKEKY</sequence>
<evidence type="ECO:0000313" key="3">
    <source>
        <dbReference type="Proteomes" id="UP000178419"/>
    </source>
</evidence>
<reference evidence="2 3" key="1">
    <citation type="journal article" date="2016" name="Nat. Commun.">
        <title>Thousands of microbial genomes shed light on interconnected biogeochemical processes in an aquifer system.</title>
        <authorList>
            <person name="Anantharaman K."/>
            <person name="Brown C.T."/>
            <person name="Hug L.A."/>
            <person name="Sharon I."/>
            <person name="Castelle C.J."/>
            <person name="Probst A.J."/>
            <person name="Thomas B.C."/>
            <person name="Singh A."/>
            <person name="Wilkins M.J."/>
            <person name="Karaoz U."/>
            <person name="Brodie E.L."/>
            <person name="Williams K.H."/>
            <person name="Hubbard S.S."/>
            <person name="Banfield J.F."/>
        </authorList>
    </citation>
    <scope>NUCLEOTIDE SEQUENCE [LARGE SCALE GENOMIC DNA]</scope>
</reference>
<evidence type="ECO:0000313" key="2">
    <source>
        <dbReference type="EMBL" id="OGM20569.1"/>
    </source>
</evidence>
<dbReference type="Proteomes" id="UP000178419">
    <property type="component" value="Unassembled WGS sequence"/>
</dbReference>
<keyword evidence="1" id="KW-0812">Transmembrane</keyword>
<comment type="caution">
    <text evidence="2">The sequence shown here is derived from an EMBL/GenBank/DDBJ whole genome shotgun (WGS) entry which is preliminary data.</text>
</comment>
<name>A0A1F7Y0U6_9BACT</name>
<gene>
    <name evidence="2" type="ORF">A2714_04485</name>
</gene>
<feature type="transmembrane region" description="Helical" evidence="1">
    <location>
        <begin position="68"/>
        <end position="85"/>
    </location>
</feature>
<accession>A0A1F7Y0U6</accession>
<dbReference type="AlphaFoldDB" id="A0A1F7Y0U6"/>
<keyword evidence="1" id="KW-1133">Transmembrane helix</keyword>
<evidence type="ECO:0000256" key="1">
    <source>
        <dbReference type="SAM" id="Phobius"/>
    </source>
</evidence>
<proteinExistence type="predicted"/>